<organism evidence="14 15">
    <name type="scientific">Metamycoplasma arthritidis (strain 158L3-1)</name>
    <name type="common">Mycoplasma arthritidis</name>
    <dbReference type="NCBI Taxonomy" id="243272"/>
    <lineage>
        <taxon>Bacteria</taxon>
        <taxon>Bacillati</taxon>
        <taxon>Mycoplasmatota</taxon>
        <taxon>Mycoplasmoidales</taxon>
        <taxon>Metamycoplasmataceae</taxon>
        <taxon>Metamycoplasma</taxon>
    </lineage>
</organism>
<evidence type="ECO:0000259" key="13">
    <source>
        <dbReference type="PROSITE" id="PS50880"/>
    </source>
</evidence>
<dbReference type="RefSeq" id="WP_012498184.1">
    <property type="nucleotide sequence ID" value="NC_011025.1"/>
</dbReference>
<evidence type="ECO:0000256" key="7">
    <source>
        <dbReference type="ARBA" id="ARBA00022771"/>
    </source>
</evidence>
<proteinExistence type="inferred from homology"/>
<dbReference type="CDD" id="cd03364">
    <property type="entry name" value="TOPRIM_DnaG_primases"/>
    <property type="match status" value="1"/>
</dbReference>
<dbReference type="KEGG" id="mat:MARTH_orf347"/>
<dbReference type="Gene3D" id="3.90.580.10">
    <property type="entry name" value="Zinc finger, CHC2-type domain"/>
    <property type="match status" value="1"/>
</dbReference>
<comment type="domain">
    <text evidence="12">Contains an N-terminal zinc-binding domain, a central core domain that contains the primase activity, and a C-terminal DnaB-binding domain.</text>
</comment>
<dbReference type="AlphaFoldDB" id="B3PMH5"/>
<evidence type="ECO:0000256" key="6">
    <source>
        <dbReference type="ARBA" id="ARBA00022723"/>
    </source>
</evidence>
<reference evidence="14 15" key="1">
    <citation type="journal article" date="2008" name="Infect. Immun.">
        <title>Genome of Mycoplasma arthritidis.</title>
        <authorList>
            <person name="Dybvig K."/>
            <person name="Zuhua C."/>
            <person name="Lao P."/>
            <person name="Jordan D.S."/>
            <person name="French C.T."/>
            <person name="Tu A.H."/>
            <person name="Loraine A.E."/>
        </authorList>
    </citation>
    <scope>NUCLEOTIDE SEQUENCE [LARGE SCALE GENOMIC DNA]</scope>
    <source>
        <strain evidence="14 15">158L3-1</strain>
    </source>
</reference>
<dbReference type="InterPro" id="IPR050219">
    <property type="entry name" value="DnaG_primase"/>
</dbReference>
<dbReference type="GO" id="GO:0005737">
    <property type="term" value="C:cytoplasm"/>
    <property type="evidence" value="ECO:0007669"/>
    <property type="project" value="TreeGrafter"/>
</dbReference>
<evidence type="ECO:0000256" key="11">
    <source>
        <dbReference type="ARBA" id="ARBA00023163"/>
    </source>
</evidence>
<dbReference type="InterPro" id="IPR034151">
    <property type="entry name" value="TOPRIM_DnaG_bac"/>
</dbReference>
<keyword evidence="1 12" id="KW-0240">DNA-directed RNA polymerase</keyword>
<dbReference type="SMART" id="SM00493">
    <property type="entry name" value="TOPRIM"/>
    <property type="match status" value="1"/>
</dbReference>
<comment type="catalytic activity">
    <reaction evidence="12">
        <text>ssDNA + n NTP = ssDNA/pppN(pN)n-1 hybrid + (n-1) diphosphate.</text>
        <dbReference type="EC" id="2.7.7.101"/>
    </reaction>
</comment>
<evidence type="ECO:0000256" key="9">
    <source>
        <dbReference type="ARBA" id="ARBA00022842"/>
    </source>
</evidence>
<dbReference type="InterPro" id="IPR013264">
    <property type="entry name" value="DNAG_N"/>
</dbReference>
<evidence type="ECO:0000313" key="15">
    <source>
        <dbReference type="Proteomes" id="UP000008812"/>
    </source>
</evidence>
<keyword evidence="11 12" id="KW-0804">Transcription</keyword>
<keyword evidence="7 12" id="KW-0863">Zinc-finger</keyword>
<dbReference type="eggNOG" id="COG0358">
    <property type="taxonomic scope" value="Bacteria"/>
</dbReference>
<evidence type="ECO:0000256" key="3">
    <source>
        <dbReference type="ARBA" id="ARBA00022679"/>
    </source>
</evidence>
<feature type="zinc finger region" description="CHC2-type" evidence="12">
    <location>
        <begin position="37"/>
        <end position="61"/>
    </location>
</feature>
<dbReference type="Pfam" id="PF01807">
    <property type="entry name" value="Zn_ribbon_DnaG"/>
    <property type="match status" value="1"/>
</dbReference>
<dbReference type="SUPFAM" id="SSF56731">
    <property type="entry name" value="DNA primase core"/>
    <property type="match status" value="1"/>
</dbReference>
<evidence type="ECO:0000256" key="10">
    <source>
        <dbReference type="ARBA" id="ARBA00023125"/>
    </source>
</evidence>
<dbReference type="InterPro" id="IPR030846">
    <property type="entry name" value="DnaG_bac"/>
</dbReference>
<evidence type="ECO:0000256" key="2">
    <source>
        <dbReference type="ARBA" id="ARBA00022515"/>
    </source>
</evidence>
<dbReference type="EC" id="2.7.7.101" evidence="12"/>
<dbReference type="PANTHER" id="PTHR30313:SF2">
    <property type="entry name" value="DNA PRIMASE"/>
    <property type="match status" value="1"/>
</dbReference>
<dbReference type="HAMAP" id="MF_00974">
    <property type="entry name" value="DNA_primase_DnaG"/>
    <property type="match status" value="1"/>
</dbReference>
<keyword evidence="3 12" id="KW-0808">Transferase</keyword>
<evidence type="ECO:0000256" key="1">
    <source>
        <dbReference type="ARBA" id="ARBA00022478"/>
    </source>
</evidence>
<sequence>MEQKNVWEEVLARTDIVSVISETVTLSKQGKNFRACCPFHGEKTPSFMVSPEKGIFKCFGCGKSGNALKFLEYSKNISSLEALKMLATKANINIDDYLTKHTQATAKSQEELTLIDITKEANDFFQYQMVKNKETPELKKFLESRHLDNKLIKEFEIGFAPENISIYSHLKNKFNDFAISNASLVSSISFEKNFFNNRITFPIKNEYGDVVAFSARDITNKLDNKYLNSAETPIFKKSEVLFNYYHAKPFISSTKEVYLVEGQFDCIALYKANFPNAVASMGTSLSKNHLALLRGTKINLFFDSDAAGKAATEKNLKIILMLSLDFSLEVNFLKNTFNKDADELYNLDDGQTLKTILKRPQDLGEYLYDTFIEPYKNTALNAQKRYEIYSKLFEYLYYLPKPMQLLFKSRLINENILDKETYESFESSFLKPNFPSDPNLARIKITSSKTKNSSEIPKSFTNYYENSLSFNDLNFPKQIKPKAKKSINFGRSGDFAIILKAILMHPDYIKRWPKETYATLHAEELQQTKKSLICYIISKNDKMKDKFLLPELIKNDENLSLETKDEYLNILLEIQNLNSSTSEEEFDSKIKALNQSEPKLKQILGIKRLKNE</sequence>
<dbReference type="HOGENOM" id="CLU_013501_3_3_14"/>
<evidence type="ECO:0000256" key="5">
    <source>
        <dbReference type="ARBA" id="ARBA00022705"/>
    </source>
</evidence>
<evidence type="ECO:0000256" key="4">
    <source>
        <dbReference type="ARBA" id="ARBA00022695"/>
    </source>
</evidence>
<dbReference type="Pfam" id="PF08275">
    <property type="entry name" value="DNAG_N"/>
    <property type="match status" value="1"/>
</dbReference>
<evidence type="ECO:0000256" key="8">
    <source>
        <dbReference type="ARBA" id="ARBA00022833"/>
    </source>
</evidence>
<evidence type="ECO:0000313" key="14">
    <source>
        <dbReference type="EMBL" id="ACF07227.1"/>
    </source>
</evidence>
<feature type="domain" description="Toprim" evidence="13">
    <location>
        <begin position="255"/>
        <end position="336"/>
    </location>
</feature>
<dbReference type="PROSITE" id="PS50880">
    <property type="entry name" value="TOPRIM"/>
    <property type="match status" value="1"/>
</dbReference>
<keyword evidence="4 12" id="KW-0548">Nucleotidyltransferase</keyword>
<dbReference type="GO" id="GO:1990077">
    <property type="term" value="C:primosome complex"/>
    <property type="evidence" value="ECO:0007669"/>
    <property type="project" value="UniProtKB-KW"/>
</dbReference>
<keyword evidence="6 12" id="KW-0479">Metal-binding</keyword>
<dbReference type="SUPFAM" id="SSF57783">
    <property type="entry name" value="Zinc beta-ribbon"/>
    <property type="match status" value="1"/>
</dbReference>
<name>B3PMH5_META1</name>
<comment type="cofactor">
    <cofactor evidence="12">
        <name>Zn(2+)</name>
        <dbReference type="ChEBI" id="CHEBI:29105"/>
    </cofactor>
    <text evidence="12">Binds 1 zinc ion per monomer.</text>
</comment>
<keyword evidence="8 12" id="KW-0862">Zinc</keyword>
<keyword evidence="5 12" id="KW-0235">DNA replication</keyword>
<dbReference type="GO" id="GO:0006269">
    <property type="term" value="P:DNA replication, synthesis of primer"/>
    <property type="evidence" value="ECO:0007669"/>
    <property type="project" value="UniProtKB-UniRule"/>
</dbReference>
<dbReference type="InterPro" id="IPR002694">
    <property type="entry name" value="Znf_CHC2"/>
</dbReference>
<gene>
    <name evidence="12 14" type="primary">dnaG</name>
    <name evidence="14" type="ordered locus">MARTH_orf347</name>
</gene>
<dbReference type="Gene3D" id="3.90.980.10">
    <property type="entry name" value="DNA primase, catalytic core, N-terminal domain"/>
    <property type="match status" value="1"/>
</dbReference>
<keyword evidence="9" id="KW-0460">Magnesium</keyword>
<comment type="similarity">
    <text evidence="12">Belongs to the DnaG primase family.</text>
</comment>
<keyword evidence="15" id="KW-1185">Reference proteome</keyword>
<dbReference type="GO" id="GO:0000428">
    <property type="term" value="C:DNA-directed RNA polymerase complex"/>
    <property type="evidence" value="ECO:0007669"/>
    <property type="project" value="UniProtKB-KW"/>
</dbReference>
<evidence type="ECO:0000256" key="12">
    <source>
        <dbReference type="HAMAP-Rule" id="MF_00974"/>
    </source>
</evidence>
<dbReference type="NCBIfam" id="TIGR01391">
    <property type="entry name" value="dnaG"/>
    <property type="match status" value="1"/>
</dbReference>
<keyword evidence="2 12" id="KW-0639">Primosome</keyword>
<dbReference type="Gene3D" id="3.40.1360.10">
    <property type="match status" value="1"/>
</dbReference>
<comment type="function">
    <text evidence="12">RNA polymerase that catalyzes the synthesis of short RNA molecules used as primers for DNA polymerase during DNA replication.</text>
</comment>
<protein>
    <recommendedName>
        <fullName evidence="12">DNA primase</fullName>
        <ecNumber evidence="12">2.7.7.101</ecNumber>
    </recommendedName>
</protein>
<dbReference type="STRING" id="243272.MARTH_orf347"/>
<dbReference type="InterPro" id="IPR006171">
    <property type="entry name" value="TOPRIM_dom"/>
</dbReference>
<dbReference type="GO" id="GO:0008270">
    <property type="term" value="F:zinc ion binding"/>
    <property type="evidence" value="ECO:0007669"/>
    <property type="project" value="UniProtKB-UniRule"/>
</dbReference>
<dbReference type="InterPro" id="IPR037068">
    <property type="entry name" value="DNA_primase_core_N_sf"/>
</dbReference>
<dbReference type="GO" id="GO:0003677">
    <property type="term" value="F:DNA binding"/>
    <property type="evidence" value="ECO:0007669"/>
    <property type="project" value="UniProtKB-KW"/>
</dbReference>
<dbReference type="FunFam" id="3.90.580.10:FF:000001">
    <property type="entry name" value="DNA primase"/>
    <property type="match status" value="1"/>
</dbReference>
<comment type="subunit">
    <text evidence="12">Monomer. Interacts with DnaB.</text>
</comment>
<dbReference type="EMBL" id="CP001047">
    <property type="protein sequence ID" value="ACF07227.1"/>
    <property type="molecule type" value="Genomic_DNA"/>
</dbReference>
<dbReference type="InterPro" id="IPR006295">
    <property type="entry name" value="DNA_primase_DnaG"/>
</dbReference>
<dbReference type="GO" id="GO:0003899">
    <property type="term" value="F:DNA-directed RNA polymerase activity"/>
    <property type="evidence" value="ECO:0007669"/>
    <property type="project" value="UniProtKB-UniRule"/>
</dbReference>
<keyword evidence="10 12" id="KW-0238">DNA-binding</keyword>
<dbReference type="SMART" id="SM00400">
    <property type="entry name" value="ZnF_CHCC"/>
    <property type="match status" value="1"/>
</dbReference>
<dbReference type="Proteomes" id="UP000008812">
    <property type="component" value="Chromosome"/>
</dbReference>
<dbReference type="InterPro" id="IPR036977">
    <property type="entry name" value="DNA_primase_Znf_CHC2"/>
</dbReference>
<accession>B3PMH5</accession>
<dbReference type="Pfam" id="PF13662">
    <property type="entry name" value="Toprim_4"/>
    <property type="match status" value="1"/>
</dbReference>
<dbReference type="PANTHER" id="PTHR30313">
    <property type="entry name" value="DNA PRIMASE"/>
    <property type="match status" value="1"/>
</dbReference>